<dbReference type="RefSeq" id="XP_013251554.1">
    <property type="nucleotide sequence ID" value="XM_013396100.1"/>
</dbReference>
<dbReference type="OrthoDB" id="348557at2759"/>
<protein>
    <submittedName>
        <fullName evidence="2">Uncharacterized protein</fullName>
    </submittedName>
</protein>
<feature type="compositionally biased region" description="Basic and acidic residues" evidence="1">
    <location>
        <begin position="240"/>
        <end position="251"/>
    </location>
</feature>
<feature type="compositionally biased region" description="Basic and acidic residues" evidence="1">
    <location>
        <begin position="107"/>
        <end position="120"/>
    </location>
</feature>
<feature type="compositionally biased region" description="Acidic residues" evidence="1">
    <location>
        <begin position="303"/>
        <end position="335"/>
    </location>
</feature>
<dbReference type="EMBL" id="HG670837">
    <property type="protein sequence ID" value="CDI78204.1"/>
    <property type="molecule type" value="Genomic_DNA"/>
</dbReference>
<feature type="compositionally biased region" description="Acidic residues" evidence="1">
    <location>
        <begin position="203"/>
        <end position="229"/>
    </location>
</feature>
<dbReference type="AlphaFoldDB" id="U6GHZ8"/>
<proteinExistence type="predicted"/>
<gene>
    <name evidence="2" type="ORF">EAH_00031450</name>
</gene>
<dbReference type="OMA" id="KNSAVHR"/>
<dbReference type="GeneID" id="25271215"/>
<feature type="region of interest" description="Disordered" evidence="1">
    <location>
        <begin position="80"/>
        <end position="351"/>
    </location>
</feature>
<sequence>MGKASDTNTSSTKMDAAVDPAQWKEAQLTAPANDAPLPGEQQLRHHLKHQNSRLLSWKKAAWVVVFVLCTAATIRHFSSPRKTPLMSSDKPRKGSEAKIGVDLPPESGDRQKLEEQKQEQQEQMQLGEQDLDRNEQPQGHDQRMRNEQDQSEDDSEEEEQGEYQQGEGDEDQELDEAYQGVEGKGKQKKRKKEEQEHKQLEEQQQDQDEDSQEEEEDEEWGEDEQEQDEWLNGGSIKRGGKGDPKDKEEGSNMRGAGKGRRKKGPRSDDETQEKQETTSGDNPMEEGPGEEDGMSDAEKEDSYQQEEDEETATEGDAEESDDLEVDGMDDDDDSGDEKGEDAGKSSSGQQIQALGPEDSILEHLTPVFVSARPSDGTQCAKDKIVTEAAEAVHMLEEEAGKEAADAFIKLLTQKVPTEDPTQLSSDVLKSVLVERAKQKAAVSALRAFQARRSREEALARVMLQEQMLRGIKDHVEKGLPLPTLFTEMLGNIECPLDLKKETAVFEAAQRQYEESLATESGALQVLMFDMMDVGAHFLSADIFVRAANIPAEWKTKLPKYGDLATALTDIRGIAQPNNMIHVPGMASTMVEATKATLGDKNSAVHRVGRLLQLVETRKRAHSGFKLCADPQLDNSTEKMALGARRRAFEL</sequence>
<feature type="compositionally biased region" description="Acidic residues" evidence="1">
    <location>
        <begin position="149"/>
        <end position="176"/>
    </location>
</feature>
<evidence type="ECO:0000313" key="3">
    <source>
        <dbReference type="Proteomes" id="UP000018050"/>
    </source>
</evidence>
<name>U6GHZ8_EIMAC</name>
<dbReference type="VEuPathDB" id="ToxoDB:EAH_00031450"/>
<dbReference type="Proteomes" id="UP000018050">
    <property type="component" value="Unassembled WGS sequence"/>
</dbReference>
<feature type="compositionally biased region" description="Basic and acidic residues" evidence="1">
    <location>
        <begin position="130"/>
        <end position="148"/>
    </location>
</feature>
<keyword evidence="3" id="KW-1185">Reference proteome</keyword>
<reference evidence="2" key="1">
    <citation type="submission" date="2013-10" db="EMBL/GenBank/DDBJ databases">
        <title>Genomic analysis of the causative agents of coccidiosis in chickens.</title>
        <authorList>
            <person name="Reid A.J."/>
            <person name="Blake D."/>
            <person name="Billington K."/>
            <person name="Browne H."/>
            <person name="Dunn M."/>
            <person name="Hung S."/>
            <person name="Kawahara F."/>
            <person name="Miranda-Saavedra D."/>
            <person name="Mourier T."/>
            <person name="Nagra H."/>
            <person name="Otto T.D."/>
            <person name="Rawlings N."/>
            <person name="Sanchez A."/>
            <person name="Sanders M."/>
            <person name="Subramaniam C."/>
            <person name="Tay Y."/>
            <person name="Dear P."/>
            <person name="Doerig C."/>
            <person name="Gruber A."/>
            <person name="Parkinson J."/>
            <person name="Shirley M."/>
            <person name="Wan K.L."/>
            <person name="Berriman M."/>
            <person name="Tomley F."/>
            <person name="Pain A."/>
        </authorList>
    </citation>
    <scope>NUCLEOTIDE SEQUENCE</scope>
    <source>
        <strain evidence="2">Houghton</strain>
    </source>
</reference>
<evidence type="ECO:0000256" key="1">
    <source>
        <dbReference type="SAM" id="MobiDB-lite"/>
    </source>
</evidence>
<feature type="compositionally biased region" description="Basic and acidic residues" evidence="1">
    <location>
        <begin position="192"/>
        <end position="201"/>
    </location>
</feature>
<feature type="non-terminal residue" evidence="2">
    <location>
        <position position="650"/>
    </location>
</feature>
<evidence type="ECO:0000313" key="2">
    <source>
        <dbReference type="EMBL" id="CDI78204.1"/>
    </source>
</evidence>
<organism evidence="2 3">
    <name type="scientific">Eimeria acervulina</name>
    <name type="common">Coccidian parasite</name>
    <dbReference type="NCBI Taxonomy" id="5801"/>
    <lineage>
        <taxon>Eukaryota</taxon>
        <taxon>Sar</taxon>
        <taxon>Alveolata</taxon>
        <taxon>Apicomplexa</taxon>
        <taxon>Conoidasida</taxon>
        <taxon>Coccidia</taxon>
        <taxon>Eucoccidiorida</taxon>
        <taxon>Eimeriorina</taxon>
        <taxon>Eimeriidae</taxon>
        <taxon>Eimeria</taxon>
    </lineage>
</organism>
<accession>U6GHZ8</accession>
<feature type="compositionally biased region" description="Basic and acidic residues" evidence="1">
    <location>
        <begin position="265"/>
        <end position="276"/>
    </location>
</feature>
<feature type="compositionally biased region" description="Acidic residues" evidence="1">
    <location>
        <begin position="283"/>
        <end position="295"/>
    </location>
</feature>
<reference evidence="2" key="2">
    <citation type="submission" date="2013-10" db="EMBL/GenBank/DDBJ databases">
        <authorList>
            <person name="Aslett M."/>
        </authorList>
    </citation>
    <scope>NUCLEOTIDE SEQUENCE</scope>
    <source>
        <strain evidence="2">Houghton</strain>
    </source>
</reference>